<dbReference type="AlphaFoldDB" id="A0A9Q4AN70"/>
<evidence type="ECO:0000313" key="1">
    <source>
        <dbReference type="EMBL" id="MCP8887037.1"/>
    </source>
</evidence>
<accession>A0A9Q4AN70</accession>
<dbReference type="EMBL" id="JAMWDU010000003">
    <property type="protein sequence ID" value="MCP8887037.1"/>
    <property type="molecule type" value="Genomic_DNA"/>
</dbReference>
<protein>
    <submittedName>
        <fullName evidence="1">Uncharacterized protein</fullName>
    </submittedName>
</protein>
<sequence>MAIKKAPPTLTKPWVDVTSIKASLTRARELHSENAKRISEMNVRVAKRREELEATLYDLTPSQRSQVVGRALGGLRADLKRSSLDARTTRLREIDALRRSVEDARTHYNSSIQMLMRDGLGSERRSRLIQQLEHAGKVELASLAALAVSTKDRELGAVLASQVGRLPHSERPFSPQELADHLVGDDYRAVQAAIMEVSELAQRAVLDDRAFEAGRASAEGSIGIALRARDRAALNAPEIRDDNEEN</sequence>
<dbReference type="Proteomes" id="UP001060275">
    <property type="component" value="Unassembled WGS sequence"/>
</dbReference>
<proteinExistence type="predicted"/>
<organism evidence="1 2">
    <name type="scientific">Devosia ureilytica</name>
    <dbReference type="NCBI Taxonomy" id="2952754"/>
    <lineage>
        <taxon>Bacteria</taxon>
        <taxon>Pseudomonadati</taxon>
        <taxon>Pseudomonadota</taxon>
        <taxon>Alphaproteobacteria</taxon>
        <taxon>Hyphomicrobiales</taxon>
        <taxon>Devosiaceae</taxon>
        <taxon>Devosia</taxon>
    </lineage>
</organism>
<comment type="caution">
    <text evidence="1">The sequence shown here is derived from an EMBL/GenBank/DDBJ whole genome shotgun (WGS) entry which is preliminary data.</text>
</comment>
<dbReference type="RefSeq" id="WP_254674122.1">
    <property type="nucleotide sequence ID" value="NZ_JAMWDU010000003.1"/>
</dbReference>
<evidence type="ECO:0000313" key="2">
    <source>
        <dbReference type="Proteomes" id="UP001060275"/>
    </source>
</evidence>
<gene>
    <name evidence="1" type="ORF">NF348_07975</name>
</gene>
<name>A0A9Q4AN70_9HYPH</name>
<reference evidence="1" key="1">
    <citation type="submission" date="2022-06" db="EMBL/GenBank/DDBJ databases">
        <title>Devosia sp. XJ19-45 genome assembly.</title>
        <authorList>
            <person name="Li B."/>
            <person name="Cai M."/>
            <person name="Nie G."/>
            <person name="Li W."/>
        </authorList>
    </citation>
    <scope>NUCLEOTIDE SEQUENCE</scope>
    <source>
        <strain evidence="1">XJ19-45</strain>
    </source>
</reference>
<keyword evidence="2" id="KW-1185">Reference proteome</keyword>